<dbReference type="SMART" id="SM00740">
    <property type="entry name" value="PASTA"/>
    <property type="match status" value="3"/>
</dbReference>
<gene>
    <name evidence="3" type="ORF">GWP43_03250</name>
</gene>
<dbReference type="Gene3D" id="3.30.10.20">
    <property type="match status" value="2"/>
</dbReference>
<evidence type="ECO:0000259" key="2">
    <source>
        <dbReference type="PROSITE" id="PS51178"/>
    </source>
</evidence>
<proteinExistence type="predicted"/>
<dbReference type="InterPro" id="IPR005543">
    <property type="entry name" value="PASTA_dom"/>
</dbReference>
<reference evidence="3 4" key="1">
    <citation type="submission" date="2020-01" db="EMBL/GenBank/DDBJ databases">
        <title>Complete genome sequence of a human oral phylogroup 1 Treponema sp. strain ATCC 700766, originally isolated from periodontitis dental plaque.</title>
        <authorList>
            <person name="Chan Y."/>
            <person name="Huo Y.-B."/>
            <person name="Yu X.-L."/>
            <person name="Zeng H."/>
            <person name="Leung W.-K."/>
            <person name="Watt R.M."/>
        </authorList>
    </citation>
    <scope>NUCLEOTIDE SEQUENCE [LARGE SCALE GENOMIC DNA]</scope>
    <source>
        <strain evidence="3 4">OMZ 804</strain>
    </source>
</reference>
<dbReference type="Proteomes" id="UP000464374">
    <property type="component" value="Chromosome"/>
</dbReference>
<feature type="domain" description="PASTA" evidence="2">
    <location>
        <begin position="187"/>
        <end position="252"/>
    </location>
</feature>
<feature type="domain" description="PASTA" evidence="2">
    <location>
        <begin position="110"/>
        <end position="184"/>
    </location>
</feature>
<accession>A0A6P1XZV3</accession>
<dbReference type="EMBL" id="CP048020">
    <property type="protein sequence ID" value="QHX42629.1"/>
    <property type="molecule type" value="Genomic_DNA"/>
</dbReference>
<evidence type="ECO:0000313" key="3">
    <source>
        <dbReference type="EMBL" id="QHX42629.1"/>
    </source>
</evidence>
<feature type="transmembrane region" description="Helical" evidence="1">
    <location>
        <begin position="17"/>
        <end position="40"/>
    </location>
</feature>
<evidence type="ECO:0000313" key="4">
    <source>
        <dbReference type="Proteomes" id="UP000464374"/>
    </source>
</evidence>
<protein>
    <submittedName>
        <fullName evidence="3">PASTA domain-containing protein</fullName>
    </submittedName>
</protein>
<name>A0A6P1XZV3_9SPIR</name>
<dbReference type="Pfam" id="PF03793">
    <property type="entry name" value="PASTA"/>
    <property type="match status" value="2"/>
</dbReference>
<feature type="domain" description="PASTA" evidence="2">
    <location>
        <begin position="42"/>
        <end position="109"/>
    </location>
</feature>
<dbReference type="AlphaFoldDB" id="A0A6P1XZV3"/>
<dbReference type="CDD" id="cd06577">
    <property type="entry name" value="PASTA_pknB"/>
    <property type="match status" value="2"/>
</dbReference>
<keyword evidence="1" id="KW-0812">Transmembrane</keyword>
<dbReference type="RefSeq" id="WP_162662675.1">
    <property type="nucleotide sequence ID" value="NZ_CP048020.1"/>
</dbReference>
<dbReference type="PROSITE" id="PS51178">
    <property type="entry name" value="PASTA"/>
    <property type="match status" value="3"/>
</dbReference>
<sequence length="333" mass="35899">MSVGDIADDISGNGKTIVITSLVMLIVFIAVSTLVFFISLKSAEQVMVPNVVGKDLPEALLDLQARELYPRIQLRYSQKADEKGLILEQDPSPGAIVKGGKRIELVVSQGTVIDTVQNYIGENIEDVQNRIRELFTSGSRQYIQIKQPYLTKYSAEPAGTILEQEPAAGTPISNNMELTFVVSKGTQAETTQVPDMAGADLKKIYQVMQRAAVTFAFTAGSTTGTDITVQQQSAAAQSEVPVFSPVTLTVSLPESADGMISGILKTTLAEFPYPFTVSLYAAYPNGDKDLLTSFRHPGGAYSVPYTVPEGTKLSLEVLNKEVYTETVGANTAE</sequence>
<organism evidence="3 4">
    <name type="scientific">Treponema vincentii</name>
    <dbReference type="NCBI Taxonomy" id="69710"/>
    <lineage>
        <taxon>Bacteria</taxon>
        <taxon>Pseudomonadati</taxon>
        <taxon>Spirochaetota</taxon>
        <taxon>Spirochaetia</taxon>
        <taxon>Spirochaetales</taxon>
        <taxon>Treponemataceae</taxon>
        <taxon>Treponema</taxon>
    </lineage>
</organism>
<dbReference type="KEGG" id="trz:GWP43_03250"/>
<keyword evidence="1" id="KW-0472">Membrane</keyword>
<evidence type="ECO:0000256" key="1">
    <source>
        <dbReference type="SAM" id="Phobius"/>
    </source>
</evidence>
<keyword evidence="1" id="KW-1133">Transmembrane helix</keyword>